<dbReference type="Proteomes" id="UP000062255">
    <property type="component" value="Chromosome"/>
</dbReference>
<organism evidence="6 7">
    <name type="scientific">Mycolicibacterium goodii</name>
    <name type="common">Mycobacterium goodii</name>
    <dbReference type="NCBI Taxonomy" id="134601"/>
    <lineage>
        <taxon>Bacteria</taxon>
        <taxon>Bacillati</taxon>
        <taxon>Actinomycetota</taxon>
        <taxon>Actinomycetes</taxon>
        <taxon>Mycobacteriales</taxon>
        <taxon>Mycobacteriaceae</taxon>
        <taxon>Mycolicibacterium</taxon>
    </lineage>
</organism>
<dbReference type="InterPro" id="IPR050765">
    <property type="entry name" value="Riboflavin_Biosynth_HTPR"/>
</dbReference>
<dbReference type="GO" id="GO:0008703">
    <property type="term" value="F:5-amino-6-(5-phosphoribosylamino)uracil reductase activity"/>
    <property type="evidence" value="ECO:0007669"/>
    <property type="project" value="InterPro"/>
</dbReference>
<name>A0A0K0XBD9_MYCGD</name>
<protein>
    <recommendedName>
        <fullName evidence="5">Bacterial bifunctional deaminase-reductase C-terminal domain-containing protein</fullName>
    </recommendedName>
</protein>
<evidence type="ECO:0000256" key="3">
    <source>
        <dbReference type="ARBA" id="ARBA00023002"/>
    </source>
</evidence>
<evidence type="ECO:0000256" key="1">
    <source>
        <dbReference type="ARBA" id="ARBA00005104"/>
    </source>
</evidence>
<comment type="pathway">
    <text evidence="1">Cofactor biosynthesis; riboflavin biosynthesis.</text>
</comment>
<feature type="domain" description="Bacterial bifunctional deaminase-reductase C-terminal" evidence="5">
    <location>
        <begin position="45"/>
        <end position="256"/>
    </location>
</feature>
<keyword evidence="3" id="KW-0560">Oxidoreductase</keyword>
<dbReference type="GO" id="GO:0009231">
    <property type="term" value="P:riboflavin biosynthetic process"/>
    <property type="evidence" value="ECO:0007669"/>
    <property type="project" value="InterPro"/>
</dbReference>
<reference evidence="6 7" key="1">
    <citation type="submission" date="2015-07" db="EMBL/GenBank/DDBJ databases">
        <title>Complete genome sequence of Mycobacterium goodii X7B, a facultative thermophilic biodesulfurizing bacterium.</title>
        <authorList>
            <person name="Yu B."/>
            <person name="Li F."/>
            <person name="Xu P."/>
        </authorList>
    </citation>
    <scope>NUCLEOTIDE SEQUENCE [LARGE SCALE GENOMIC DNA]</scope>
    <source>
        <strain evidence="6 7">X7B</strain>
    </source>
</reference>
<dbReference type="KEGG" id="mgo:AFA91_25545"/>
<dbReference type="Pfam" id="PF01872">
    <property type="entry name" value="RibD_C"/>
    <property type="match status" value="1"/>
</dbReference>
<dbReference type="EMBL" id="CP012150">
    <property type="protein sequence ID" value="AKS34696.1"/>
    <property type="molecule type" value="Genomic_DNA"/>
</dbReference>
<dbReference type="PANTHER" id="PTHR38011">
    <property type="entry name" value="DIHYDROFOLATE REDUCTASE FAMILY PROTEIN (AFU_ORTHOLOGUE AFUA_8G06820)"/>
    <property type="match status" value="1"/>
</dbReference>
<gene>
    <name evidence="6" type="ORF">AFA91_25545</name>
</gene>
<sequence length="263" mass="28170">MQFMSDDTAPARLTELTAGGPTVTSGDETLTTQFYAYPEDLRECWVRANMIVSLDGAATQDGKSGGLGGAGDKAVFNLMRETADVILMGASTVRVENYSGVQLSVPQRQARQRRGQAEVPPIAIVTASADLDPDAKVFTRTEVRPLILTTADTVVDARRRLGAVAEVLDASGADPARVDPARALRILAERKLFRVLTEGGPSLLGLLIEGELLDELCLTVAPVLVGGRAGRIATAVGQARTRMRVSHLLTDDEGYLYTRYVRG</sequence>
<evidence type="ECO:0000256" key="4">
    <source>
        <dbReference type="SAM" id="MobiDB-lite"/>
    </source>
</evidence>
<dbReference type="AlphaFoldDB" id="A0A0K0XBD9"/>
<dbReference type="PANTHER" id="PTHR38011:SF7">
    <property type="entry name" value="2,5-DIAMINO-6-RIBOSYLAMINO-4(3H)-PYRIMIDINONE 5'-PHOSPHATE REDUCTASE"/>
    <property type="match status" value="1"/>
</dbReference>
<dbReference type="PATRIC" id="fig|134601.6.peg.5276"/>
<evidence type="ECO:0000313" key="7">
    <source>
        <dbReference type="Proteomes" id="UP000062255"/>
    </source>
</evidence>
<evidence type="ECO:0000313" key="6">
    <source>
        <dbReference type="EMBL" id="AKS34696.1"/>
    </source>
</evidence>
<dbReference type="SUPFAM" id="SSF53597">
    <property type="entry name" value="Dihydrofolate reductase-like"/>
    <property type="match status" value="1"/>
</dbReference>
<dbReference type="Gene3D" id="3.40.430.10">
    <property type="entry name" value="Dihydrofolate Reductase, subunit A"/>
    <property type="match status" value="1"/>
</dbReference>
<feature type="region of interest" description="Disordered" evidence="4">
    <location>
        <begin position="1"/>
        <end position="25"/>
    </location>
</feature>
<evidence type="ECO:0000256" key="2">
    <source>
        <dbReference type="ARBA" id="ARBA00022857"/>
    </source>
</evidence>
<evidence type="ECO:0000259" key="5">
    <source>
        <dbReference type="Pfam" id="PF01872"/>
    </source>
</evidence>
<accession>A0A0K0XBD9</accession>
<dbReference type="STRING" id="134601.AFA91_25545"/>
<keyword evidence="2" id="KW-0521">NADP</keyword>
<dbReference type="InterPro" id="IPR002734">
    <property type="entry name" value="RibDG_C"/>
</dbReference>
<dbReference type="InterPro" id="IPR024072">
    <property type="entry name" value="DHFR-like_dom_sf"/>
</dbReference>
<dbReference type="NCBIfam" id="NF010665">
    <property type="entry name" value="PRK14059.1-4"/>
    <property type="match status" value="1"/>
</dbReference>
<proteinExistence type="predicted"/>
<dbReference type="NCBIfam" id="NF010664">
    <property type="entry name" value="PRK14059.1-2"/>
    <property type="match status" value="1"/>
</dbReference>
<dbReference type="NCBIfam" id="NF010663">
    <property type="entry name" value="PRK14059.1-1"/>
    <property type="match status" value="1"/>
</dbReference>